<dbReference type="Pfam" id="PF13427">
    <property type="entry name" value="AadA_C"/>
    <property type="match status" value="1"/>
</dbReference>
<feature type="domain" description="Adenylyltransferase AadA C-terminal" evidence="2">
    <location>
        <begin position="5"/>
        <end position="87"/>
    </location>
</feature>
<dbReference type="EMBL" id="BARU01003235">
    <property type="protein sequence ID" value="GAH21787.1"/>
    <property type="molecule type" value="Genomic_DNA"/>
</dbReference>
<accession>X1DNL3</accession>
<gene>
    <name evidence="3" type="ORF">S03H2_07124</name>
</gene>
<reference evidence="3" key="1">
    <citation type="journal article" date="2014" name="Front. Microbiol.">
        <title>High frequency of phylogenetically diverse reductive dehalogenase-homologous genes in deep subseafloor sedimentary metagenomes.</title>
        <authorList>
            <person name="Kawai M."/>
            <person name="Futagami T."/>
            <person name="Toyoda A."/>
            <person name="Takaki Y."/>
            <person name="Nishi S."/>
            <person name="Hori S."/>
            <person name="Arai W."/>
            <person name="Tsubouchi T."/>
            <person name="Morono Y."/>
            <person name="Uchiyama I."/>
            <person name="Ito T."/>
            <person name="Fujiyama A."/>
            <person name="Inagaki F."/>
            <person name="Takami H."/>
        </authorList>
    </citation>
    <scope>NUCLEOTIDE SEQUENCE</scope>
    <source>
        <strain evidence="3">Expedition CK06-06</strain>
    </source>
</reference>
<evidence type="ECO:0000313" key="3">
    <source>
        <dbReference type="EMBL" id="GAH21787.1"/>
    </source>
</evidence>
<organism evidence="3">
    <name type="scientific">marine sediment metagenome</name>
    <dbReference type="NCBI Taxonomy" id="412755"/>
    <lineage>
        <taxon>unclassified sequences</taxon>
        <taxon>metagenomes</taxon>
        <taxon>ecological metagenomes</taxon>
    </lineage>
</organism>
<feature type="non-terminal residue" evidence="3">
    <location>
        <position position="1"/>
    </location>
</feature>
<protein>
    <recommendedName>
        <fullName evidence="2">Adenylyltransferase AadA C-terminal domain-containing protein</fullName>
    </recommendedName>
</protein>
<keyword evidence="1" id="KW-0808">Transferase</keyword>
<dbReference type="AlphaFoldDB" id="X1DNL3"/>
<evidence type="ECO:0000256" key="1">
    <source>
        <dbReference type="ARBA" id="ARBA00022679"/>
    </source>
</evidence>
<dbReference type="InterPro" id="IPR025184">
    <property type="entry name" value="AadA_C"/>
</dbReference>
<name>X1DNL3_9ZZZZ</name>
<sequence length="107" mass="12629">ALYGELDYVEKHLQDYPDYCILNLCRLIYSFETKDVVVSKAQASYWAHNALPRWKRHIELASKSYARQATPEDRQFMLAEVGKFLEFAKGRIERVSKKSVNNREETR</sequence>
<proteinExistence type="predicted"/>
<evidence type="ECO:0000259" key="2">
    <source>
        <dbReference type="Pfam" id="PF13427"/>
    </source>
</evidence>
<comment type="caution">
    <text evidence="3">The sequence shown here is derived from an EMBL/GenBank/DDBJ whole genome shotgun (WGS) entry which is preliminary data.</text>
</comment>
<dbReference type="GO" id="GO:0016740">
    <property type="term" value="F:transferase activity"/>
    <property type="evidence" value="ECO:0007669"/>
    <property type="project" value="UniProtKB-KW"/>
</dbReference>